<dbReference type="EMBL" id="CP002305">
    <property type="protein sequence ID" value="ADQ17872.1"/>
    <property type="molecule type" value="Genomic_DNA"/>
</dbReference>
<dbReference type="PANTHER" id="PTHR43648">
    <property type="entry name" value="ELECTRON TRANSFER FLAVOPROTEIN BETA SUBUNIT LYSINE METHYLTRANSFERASE"/>
    <property type="match status" value="1"/>
</dbReference>
<keyword evidence="7" id="KW-0687">Ribonucleoprotein</keyword>
<dbReference type="HOGENOM" id="CLU_049382_0_0_10"/>
<dbReference type="Gene3D" id="3.40.50.150">
    <property type="entry name" value="Vaccinia Virus protein VP39"/>
    <property type="match status" value="1"/>
</dbReference>
<keyword evidence="4 6" id="KW-0808">Transferase</keyword>
<dbReference type="STRING" id="649349.Lbys_2178"/>
<comment type="catalytic activity">
    <reaction evidence="6">
        <text>L-lysyl-[protein] + 3 S-adenosyl-L-methionine = N(6),N(6),N(6)-trimethyl-L-lysyl-[protein] + 3 S-adenosyl-L-homocysteine + 3 H(+)</text>
        <dbReference type="Rhea" id="RHEA:54192"/>
        <dbReference type="Rhea" id="RHEA-COMP:9752"/>
        <dbReference type="Rhea" id="RHEA-COMP:13826"/>
        <dbReference type="ChEBI" id="CHEBI:15378"/>
        <dbReference type="ChEBI" id="CHEBI:29969"/>
        <dbReference type="ChEBI" id="CHEBI:57856"/>
        <dbReference type="ChEBI" id="CHEBI:59789"/>
        <dbReference type="ChEBI" id="CHEBI:61961"/>
    </reaction>
</comment>
<dbReference type="GO" id="GO:0016279">
    <property type="term" value="F:protein-lysine N-methyltransferase activity"/>
    <property type="evidence" value="ECO:0007669"/>
    <property type="project" value="RHEA"/>
</dbReference>
<name>E4RUI1_LEAB4</name>
<comment type="function">
    <text evidence="6">Methylates ribosomal protein L11.</text>
</comment>
<dbReference type="GO" id="GO:0005840">
    <property type="term" value="C:ribosome"/>
    <property type="evidence" value="ECO:0007669"/>
    <property type="project" value="UniProtKB-KW"/>
</dbReference>
<dbReference type="Pfam" id="PF06325">
    <property type="entry name" value="PrmA"/>
    <property type="match status" value="1"/>
</dbReference>
<organism evidence="7 8">
    <name type="scientific">Leadbetterella byssophila (strain DSM 17132 / JCM 16389 / KACC 11308 / NBRC 106382 / 4M15)</name>
    <dbReference type="NCBI Taxonomy" id="649349"/>
    <lineage>
        <taxon>Bacteria</taxon>
        <taxon>Pseudomonadati</taxon>
        <taxon>Bacteroidota</taxon>
        <taxon>Cytophagia</taxon>
        <taxon>Cytophagales</taxon>
        <taxon>Leadbetterellaceae</taxon>
        <taxon>Leadbetterella</taxon>
    </lineage>
</organism>
<dbReference type="KEGG" id="lby:Lbys_2178"/>
<evidence type="ECO:0000256" key="2">
    <source>
        <dbReference type="ARBA" id="ARBA00022490"/>
    </source>
</evidence>
<dbReference type="Proteomes" id="UP000007435">
    <property type="component" value="Chromosome"/>
</dbReference>
<dbReference type="PIRSF" id="PIRSF000401">
    <property type="entry name" value="RPL11_MTase"/>
    <property type="match status" value="1"/>
</dbReference>
<evidence type="ECO:0000256" key="1">
    <source>
        <dbReference type="ARBA" id="ARBA00009741"/>
    </source>
</evidence>
<keyword evidence="2 6" id="KW-0963">Cytoplasm</keyword>
<reference evidence="7 8" key="2">
    <citation type="journal article" date="2011" name="Stand. Genomic Sci.">
        <title>Complete genome sequence of Leadbetterella byssophila type strain (4M15).</title>
        <authorList>
            <person name="Abt B."/>
            <person name="Teshima H."/>
            <person name="Lucas S."/>
            <person name="Lapidus A."/>
            <person name="Del Rio T.G."/>
            <person name="Nolan M."/>
            <person name="Tice H."/>
            <person name="Cheng J.F."/>
            <person name="Pitluck S."/>
            <person name="Liolios K."/>
            <person name="Pagani I."/>
            <person name="Ivanova N."/>
            <person name="Mavromatis K."/>
            <person name="Pati A."/>
            <person name="Tapia R."/>
            <person name="Han C."/>
            <person name="Goodwin L."/>
            <person name="Chen A."/>
            <person name="Palaniappan K."/>
            <person name="Land M."/>
            <person name="Hauser L."/>
            <person name="Chang Y.J."/>
            <person name="Jeffries C.D."/>
            <person name="Rohde M."/>
            <person name="Goker M."/>
            <person name="Tindall B.J."/>
            <person name="Detter J.C."/>
            <person name="Woyke T."/>
            <person name="Bristow J."/>
            <person name="Eisen J.A."/>
            <person name="Markowitz V."/>
            <person name="Hugenholtz P."/>
            <person name="Klenk H.P."/>
            <person name="Kyrpides N.C."/>
        </authorList>
    </citation>
    <scope>NUCLEOTIDE SEQUENCE [LARGE SCALE GENOMIC DNA]</scope>
    <source>
        <strain evidence="8">DSM 17132 / JCM 16389 / KACC 11308 / NBRC 106382 / 4M15</strain>
    </source>
</reference>
<keyword evidence="8" id="KW-1185">Reference proteome</keyword>
<sequence length="273" mass="31054">MDFFELDLSIDADFAEILVAELAEVGFDSFVDKEDGIIAYIPEELFQEQDVKLLLEKYASKVSLHYSISKVERQNWNKEWESNFHPIDVDGKVYIRASFHDPAPSSYSHEIIIVPKMSFGTGHHETTSQMIALQLDIDHKGKSVLDVGTGTGILAIMAKQLGAADVHSFDIDEWSVENGKENYELNGVEDITIDQGTIRTQNIKEYDIVLANINRNILLDEIPEYAKFSKDYLLVSGFYTHDIQDIERVAEENGFKKVKEISKNNWAAVVFRK</sequence>
<comment type="similarity">
    <text evidence="1 6">Belongs to the methyltransferase superfamily. PrmA family.</text>
</comment>
<feature type="binding site" evidence="6">
    <location>
        <position position="148"/>
    </location>
    <ligand>
        <name>S-adenosyl-L-methionine</name>
        <dbReference type="ChEBI" id="CHEBI:59789"/>
    </ligand>
</feature>
<dbReference type="eggNOG" id="COG2264">
    <property type="taxonomic scope" value="Bacteria"/>
</dbReference>
<dbReference type="InterPro" id="IPR029063">
    <property type="entry name" value="SAM-dependent_MTases_sf"/>
</dbReference>
<dbReference type="InterPro" id="IPR050078">
    <property type="entry name" value="Ribosomal_L11_MeTrfase_PrmA"/>
</dbReference>
<feature type="binding site" evidence="6">
    <location>
        <position position="170"/>
    </location>
    <ligand>
        <name>S-adenosyl-L-methionine</name>
        <dbReference type="ChEBI" id="CHEBI:59789"/>
    </ligand>
</feature>
<dbReference type="HAMAP" id="MF_00735">
    <property type="entry name" value="Methyltr_PrmA"/>
    <property type="match status" value="1"/>
</dbReference>
<dbReference type="GO" id="GO:0005737">
    <property type="term" value="C:cytoplasm"/>
    <property type="evidence" value="ECO:0007669"/>
    <property type="project" value="UniProtKB-SubCell"/>
</dbReference>
<keyword evidence="3 6" id="KW-0489">Methyltransferase</keyword>
<dbReference type="GO" id="GO:0032259">
    <property type="term" value="P:methylation"/>
    <property type="evidence" value="ECO:0007669"/>
    <property type="project" value="UniProtKB-KW"/>
</dbReference>
<dbReference type="InterPro" id="IPR004498">
    <property type="entry name" value="Ribosomal_PrmA_MeTrfase"/>
</dbReference>
<evidence type="ECO:0000256" key="4">
    <source>
        <dbReference type="ARBA" id="ARBA00022679"/>
    </source>
</evidence>
<evidence type="ECO:0000256" key="6">
    <source>
        <dbReference type="HAMAP-Rule" id="MF_00735"/>
    </source>
</evidence>
<evidence type="ECO:0000256" key="5">
    <source>
        <dbReference type="ARBA" id="ARBA00022691"/>
    </source>
</evidence>
<keyword evidence="7" id="KW-0689">Ribosomal protein</keyword>
<evidence type="ECO:0000256" key="3">
    <source>
        <dbReference type="ARBA" id="ARBA00022603"/>
    </source>
</evidence>
<feature type="binding site" evidence="6">
    <location>
        <position position="127"/>
    </location>
    <ligand>
        <name>S-adenosyl-L-methionine</name>
        <dbReference type="ChEBI" id="CHEBI:59789"/>
    </ligand>
</feature>
<dbReference type="EC" id="2.1.1.-" evidence="6"/>
<dbReference type="PANTHER" id="PTHR43648:SF1">
    <property type="entry name" value="ELECTRON TRANSFER FLAVOPROTEIN BETA SUBUNIT LYSINE METHYLTRANSFERASE"/>
    <property type="match status" value="1"/>
</dbReference>
<evidence type="ECO:0000313" key="7">
    <source>
        <dbReference type="EMBL" id="ADQ17872.1"/>
    </source>
</evidence>
<reference key="1">
    <citation type="submission" date="2010-11" db="EMBL/GenBank/DDBJ databases">
        <title>The complete genome of Leadbetterella byssophila DSM 17132.</title>
        <authorList>
            <consortium name="US DOE Joint Genome Institute (JGI-PGF)"/>
            <person name="Lucas S."/>
            <person name="Copeland A."/>
            <person name="Lapidus A."/>
            <person name="Glavina del Rio T."/>
            <person name="Dalin E."/>
            <person name="Tice H."/>
            <person name="Bruce D."/>
            <person name="Goodwin L."/>
            <person name="Pitluck S."/>
            <person name="Kyrpides N."/>
            <person name="Mavromatis K."/>
            <person name="Ivanova N."/>
            <person name="Teshima H."/>
            <person name="Brettin T."/>
            <person name="Detter J.C."/>
            <person name="Han C."/>
            <person name="Tapia R."/>
            <person name="Land M."/>
            <person name="Hauser L."/>
            <person name="Markowitz V."/>
            <person name="Cheng J.-F."/>
            <person name="Hugenholtz P."/>
            <person name="Woyke T."/>
            <person name="Wu D."/>
            <person name="Tindall B."/>
            <person name="Pomrenke H.G."/>
            <person name="Brambilla E."/>
            <person name="Klenk H.-P."/>
            <person name="Eisen J.A."/>
        </authorList>
    </citation>
    <scope>NUCLEOTIDE SEQUENCE [LARGE SCALE GENOMIC DNA]</scope>
    <source>
        <strain>DSM 17132</strain>
    </source>
</reference>
<dbReference type="SUPFAM" id="SSF53335">
    <property type="entry name" value="S-adenosyl-L-methionine-dependent methyltransferases"/>
    <property type="match status" value="1"/>
</dbReference>
<gene>
    <name evidence="6" type="primary">prmA</name>
    <name evidence="7" type="ordered locus">Lbys_2178</name>
</gene>
<dbReference type="RefSeq" id="WP_013408918.1">
    <property type="nucleotide sequence ID" value="NC_014655.1"/>
</dbReference>
<comment type="subcellular location">
    <subcellularLocation>
        <location evidence="6">Cytoplasm</location>
    </subcellularLocation>
</comment>
<dbReference type="OrthoDB" id="9785995at2"/>
<protein>
    <recommendedName>
        <fullName evidence="6">Ribosomal protein L11 methyltransferase</fullName>
        <shortName evidence="6">L11 Mtase</shortName>
        <ecNumber evidence="6">2.1.1.-</ecNumber>
    </recommendedName>
</protein>
<dbReference type="AlphaFoldDB" id="E4RUI1"/>
<feature type="binding site" evidence="6">
    <location>
        <position position="212"/>
    </location>
    <ligand>
        <name>S-adenosyl-L-methionine</name>
        <dbReference type="ChEBI" id="CHEBI:59789"/>
    </ligand>
</feature>
<evidence type="ECO:0000313" key="8">
    <source>
        <dbReference type="Proteomes" id="UP000007435"/>
    </source>
</evidence>
<accession>E4RUI1</accession>
<proteinExistence type="inferred from homology"/>
<dbReference type="NCBIfam" id="NF001785">
    <property type="entry name" value="PRK00517.2-2"/>
    <property type="match status" value="1"/>
</dbReference>
<keyword evidence="5 6" id="KW-0949">S-adenosyl-L-methionine</keyword>
<dbReference type="CDD" id="cd02440">
    <property type="entry name" value="AdoMet_MTases"/>
    <property type="match status" value="1"/>
</dbReference>